<sequence>MRRGNWVLGAALAAGISGFSYAPDTAAGATIDIDEDSRISIGAGVRTSFRMNEDAAPSGDAYSKDFQLDNMRLYVSGTVYPDLGLEFNTEFDPNTNDQVRVLDALAKYEPTDLLNFRAGRMLPPSDRSNLDGPYYLNTYDFPLVANRYPAIYAGRDDGAAVWGTVGEGAFKYQVGAFEGRQGGPDVDDNPMYAGRLTLNFLDPEPGYYNSSTYYGNKDILALGLVGMFEKDGAGTAGSPGDFTGWNVDGLFEKNLGAFGVFSLEGAYYSYDLDGATDSTVRTAGDSVRGLMSFLVGPELGPGQLQPHVRYQSFDYDGGGEDTRLEGGLNYIIDGHNAKLSAIAGVEEDAGGVEQNFFLLGWQLQV</sequence>
<reference evidence="3" key="1">
    <citation type="submission" date="2016-10" db="EMBL/GenBank/DDBJ databases">
        <authorList>
            <person name="Varghese N."/>
        </authorList>
    </citation>
    <scope>NUCLEOTIDE SEQUENCE [LARGE SCALE GENOMIC DNA]</scope>
    <source>
        <strain evidence="3">HL 19</strain>
    </source>
</reference>
<dbReference type="SUPFAM" id="SSF56935">
    <property type="entry name" value="Porins"/>
    <property type="match status" value="1"/>
</dbReference>
<dbReference type="OrthoDB" id="9771991at2"/>
<name>A0A0P9CTH8_9GAMM</name>
<dbReference type="InterPro" id="IPR023614">
    <property type="entry name" value="Porin_dom_sf"/>
</dbReference>
<dbReference type="RefSeq" id="WP_074471301.1">
    <property type="nucleotide sequence ID" value="NZ_FMUN01000003.1"/>
</dbReference>
<dbReference type="AlphaFoldDB" id="A0A0P9CTH8"/>
<evidence type="ECO:0000313" key="2">
    <source>
        <dbReference type="EMBL" id="SCY10046.1"/>
    </source>
</evidence>
<protein>
    <submittedName>
        <fullName evidence="2">Phosphate-selective porin O and P</fullName>
    </submittedName>
</protein>
<accession>A0A0P9CTH8</accession>
<feature type="signal peptide" evidence="1">
    <location>
        <begin position="1"/>
        <end position="22"/>
    </location>
</feature>
<evidence type="ECO:0000313" key="3">
    <source>
        <dbReference type="Proteomes" id="UP000183104"/>
    </source>
</evidence>
<dbReference type="Gene3D" id="2.40.160.10">
    <property type="entry name" value="Porin"/>
    <property type="match status" value="1"/>
</dbReference>
<keyword evidence="1" id="KW-0732">Signal</keyword>
<keyword evidence="3" id="KW-1185">Reference proteome</keyword>
<organism evidence="2 3">
    <name type="scientific">Thiohalorhabdus denitrificans</name>
    <dbReference type="NCBI Taxonomy" id="381306"/>
    <lineage>
        <taxon>Bacteria</taxon>
        <taxon>Pseudomonadati</taxon>
        <taxon>Pseudomonadota</taxon>
        <taxon>Gammaproteobacteria</taxon>
        <taxon>Thiohalorhabdales</taxon>
        <taxon>Thiohalorhabdaceae</taxon>
        <taxon>Thiohalorhabdus</taxon>
    </lineage>
</organism>
<evidence type="ECO:0000256" key="1">
    <source>
        <dbReference type="SAM" id="SignalP"/>
    </source>
</evidence>
<gene>
    <name evidence="2" type="ORF">SAMN05661077_1200</name>
</gene>
<dbReference type="STRING" id="381306.AN478_07180"/>
<dbReference type="Proteomes" id="UP000183104">
    <property type="component" value="Unassembled WGS sequence"/>
</dbReference>
<dbReference type="PATRIC" id="fig|381306.5.peg.71"/>
<feature type="chain" id="PRO_5010433515" evidence="1">
    <location>
        <begin position="23"/>
        <end position="365"/>
    </location>
</feature>
<proteinExistence type="predicted"/>
<dbReference type="EMBL" id="FMUN01000003">
    <property type="protein sequence ID" value="SCY10046.1"/>
    <property type="molecule type" value="Genomic_DNA"/>
</dbReference>